<sequence>MFYKLTFDMDRIDTAIEEGTNTIYAEKTNIDDIEYPNIKKGFFDNIIYTNGGKVIQSWPDVKFYYSSRASDLESEYLLNAKRWPIIHKKVQQKFEEAGIEGIQYLPIKLIDVVTNEVNYNYVVINVLNFIEAYDLEKSKYKYNEKYSVYTFLPHETYLDEKVCSNYDIFRCKKSILSLYVSQKIKDLAHDNQWIGFEFYPQKLNND</sequence>
<keyword evidence="3" id="KW-1185">Reference proteome</keyword>
<accession>A0ABU5K4G7</accession>
<dbReference type="RefSeq" id="WP_374219811.1">
    <property type="nucleotide sequence ID" value="NZ_JAXOVW010000196.1"/>
</dbReference>
<evidence type="ECO:0000313" key="2">
    <source>
        <dbReference type="EMBL" id="MDZ5610635.1"/>
    </source>
</evidence>
<name>A0ABU5K4G7_9BACI</name>
<proteinExistence type="predicted"/>
<reference evidence="3" key="1">
    <citation type="submission" date="2023-11" db="EMBL/GenBank/DDBJ databases">
        <title>Genome Sequence of Bacillus pseudomycoides stain BUPM19.</title>
        <authorList>
            <person name="Farhat A."/>
        </authorList>
    </citation>
    <scope>NUCLEOTIDE SEQUENCE [LARGE SCALE GENOMIC DNA]</scope>
    <source>
        <strain evidence="3">BUPM19</strain>
    </source>
</reference>
<protein>
    <recommendedName>
        <fullName evidence="1">Immunity MXAN-0049 protein domain-containing protein</fullName>
    </recommendedName>
</protein>
<dbReference type="InterPro" id="IPR012433">
    <property type="entry name" value="Imm11"/>
</dbReference>
<comment type="caution">
    <text evidence="2">The sequence shown here is derived from an EMBL/GenBank/DDBJ whole genome shotgun (WGS) entry which is preliminary data.</text>
</comment>
<dbReference type="EMBL" id="JAXOVW010000196">
    <property type="protein sequence ID" value="MDZ5610635.1"/>
    <property type="molecule type" value="Genomic_DNA"/>
</dbReference>
<organism evidence="2 3">
    <name type="scientific">Bacillus bingmayongensis</name>
    <dbReference type="NCBI Taxonomy" id="1150157"/>
    <lineage>
        <taxon>Bacteria</taxon>
        <taxon>Bacillati</taxon>
        <taxon>Bacillota</taxon>
        <taxon>Bacilli</taxon>
        <taxon>Bacillales</taxon>
        <taxon>Bacillaceae</taxon>
        <taxon>Bacillus</taxon>
    </lineage>
</organism>
<evidence type="ECO:0000313" key="3">
    <source>
        <dbReference type="Proteomes" id="UP001291930"/>
    </source>
</evidence>
<feature type="domain" description="Immunity MXAN-0049 protein" evidence="1">
    <location>
        <begin position="41"/>
        <end position="201"/>
    </location>
</feature>
<gene>
    <name evidence="2" type="ORF">U2I54_27475</name>
</gene>
<dbReference type="Pfam" id="PF07791">
    <property type="entry name" value="Imm11"/>
    <property type="match status" value="1"/>
</dbReference>
<evidence type="ECO:0000259" key="1">
    <source>
        <dbReference type="Pfam" id="PF07791"/>
    </source>
</evidence>
<dbReference type="Proteomes" id="UP001291930">
    <property type="component" value="Unassembled WGS sequence"/>
</dbReference>